<dbReference type="EMBL" id="JABSTU010000005">
    <property type="protein sequence ID" value="KAH8029465.1"/>
    <property type="molecule type" value="Genomic_DNA"/>
</dbReference>
<feature type="transmembrane region" description="Helical" evidence="1">
    <location>
        <begin position="154"/>
        <end position="178"/>
    </location>
</feature>
<organism evidence="2 3">
    <name type="scientific">Rhipicephalus microplus</name>
    <name type="common">Cattle tick</name>
    <name type="synonym">Boophilus microplus</name>
    <dbReference type="NCBI Taxonomy" id="6941"/>
    <lineage>
        <taxon>Eukaryota</taxon>
        <taxon>Metazoa</taxon>
        <taxon>Ecdysozoa</taxon>
        <taxon>Arthropoda</taxon>
        <taxon>Chelicerata</taxon>
        <taxon>Arachnida</taxon>
        <taxon>Acari</taxon>
        <taxon>Parasitiformes</taxon>
        <taxon>Ixodida</taxon>
        <taxon>Ixodoidea</taxon>
        <taxon>Ixodidae</taxon>
        <taxon>Rhipicephalinae</taxon>
        <taxon>Rhipicephalus</taxon>
        <taxon>Boophilus</taxon>
    </lineage>
</organism>
<keyword evidence="1" id="KW-0472">Membrane</keyword>
<comment type="caution">
    <text evidence="2">The sequence shown here is derived from an EMBL/GenBank/DDBJ whole genome shotgun (WGS) entry which is preliminary data.</text>
</comment>
<keyword evidence="3" id="KW-1185">Reference proteome</keyword>
<sequence>MPQKVRTKRKRKTASSVHATVGCARTSRKDLLTHPQTKPAVMDEELSELESGAVLRDHILDMMNVCHRDLVGQSALGGELRQATASSGAEWSPGTTLVPAPSEGSVSLGQILYGNATANELLRLAQKQGDGAATQSKSDESMDTDRWRSFVKMVACPLLLATIVLVVAIVIAFTYAIITGARVDRSRTKESLARALNDTYASVG</sequence>
<protein>
    <submittedName>
        <fullName evidence="2">Uncharacterized protein</fullName>
    </submittedName>
</protein>
<dbReference type="AlphaFoldDB" id="A0A9J6E5S2"/>
<name>A0A9J6E5S2_RHIMP</name>
<keyword evidence="1" id="KW-0812">Transmembrane</keyword>
<dbReference type="Proteomes" id="UP000821866">
    <property type="component" value="Chromosome 3"/>
</dbReference>
<evidence type="ECO:0000313" key="2">
    <source>
        <dbReference type="EMBL" id="KAH8029465.1"/>
    </source>
</evidence>
<reference evidence="2" key="1">
    <citation type="journal article" date="2020" name="Cell">
        <title>Large-Scale Comparative Analyses of Tick Genomes Elucidate Their Genetic Diversity and Vector Capacities.</title>
        <authorList>
            <consortium name="Tick Genome and Microbiome Consortium (TIGMIC)"/>
            <person name="Jia N."/>
            <person name="Wang J."/>
            <person name="Shi W."/>
            <person name="Du L."/>
            <person name="Sun Y."/>
            <person name="Zhan W."/>
            <person name="Jiang J.F."/>
            <person name="Wang Q."/>
            <person name="Zhang B."/>
            <person name="Ji P."/>
            <person name="Bell-Sakyi L."/>
            <person name="Cui X.M."/>
            <person name="Yuan T.T."/>
            <person name="Jiang B.G."/>
            <person name="Yang W.F."/>
            <person name="Lam T.T."/>
            <person name="Chang Q.C."/>
            <person name="Ding S.J."/>
            <person name="Wang X.J."/>
            <person name="Zhu J.G."/>
            <person name="Ruan X.D."/>
            <person name="Zhao L."/>
            <person name="Wei J.T."/>
            <person name="Ye R.Z."/>
            <person name="Que T.C."/>
            <person name="Du C.H."/>
            <person name="Zhou Y.H."/>
            <person name="Cheng J.X."/>
            <person name="Dai P.F."/>
            <person name="Guo W.B."/>
            <person name="Han X.H."/>
            <person name="Huang E.J."/>
            <person name="Li L.F."/>
            <person name="Wei W."/>
            <person name="Gao Y.C."/>
            <person name="Liu J.Z."/>
            <person name="Shao H.Z."/>
            <person name="Wang X."/>
            <person name="Wang C.C."/>
            <person name="Yang T.C."/>
            <person name="Huo Q.B."/>
            <person name="Li W."/>
            <person name="Chen H.Y."/>
            <person name="Chen S.E."/>
            <person name="Zhou L.G."/>
            <person name="Ni X.B."/>
            <person name="Tian J.H."/>
            <person name="Sheng Y."/>
            <person name="Liu T."/>
            <person name="Pan Y.S."/>
            <person name="Xia L.Y."/>
            <person name="Li J."/>
            <person name="Zhao F."/>
            <person name="Cao W.C."/>
        </authorList>
    </citation>
    <scope>NUCLEOTIDE SEQUENCE</scope>
    <source>
        <strain evidence="2">Rmic-2018</strain>
    </source>
</reference>
<keyword evidence="1" id="KW-1133">Transmembrane helix</keyword>
<evidence type="ECO:0000313" key="3">
    <source>
        <dbReference type="Proteomes" id="UP000821866"/>
    </source>
</evidence>
<accession>A0A9J6E5S2</accession>
<gene>
    <name evidence="2" type="ORF">HPB51_000623</name>
</gene>
<proteinExistence type="predicted"/>
<dbReference type="PROSITE" id="PS51257">
    <property type="entry name" value="PROKAR_LIPOPROTEIN"/>
    <property type="match status" value="1"/>
</dbReference>
<evidence type="ECO:0000256" key="1">
    <source>
        <dbReference type="SAM" id="Phobius"/>
    </source>
</evidence>
<reference evidence="2" key="2">
    <citation type="submission" date="2021-09" db="EMBL/GenBank/DDBJ databases">
        <authorList>
            <person name="Jia N."/>
            <person name="Wang J."/>
            <person name="Shi W."/>
            <person name="Du L."/>
            <person name="Sun Y."/>
            <person name="Zhan W."/>
            <person name="Jiang J."/>
            <person name="Wang Q."/>
            <person name="Zhang B."/>
            <person name="Ji P."/>
            <person name="Sakyi L.B."/>
            <person name="Cui X."/>
            <person name="Yuan T."/>
            <person name="Jiang B."/>
            <person name="Yang W."/>
            <person name="Lam T.T.-Y."/>
            <person name="Chang Q."/>
            <person name="Ding S."/>
            <person name="Wang X."/>
            <person name="Zhu J."/>
            <person name="Ruan X."/>
            <person name="Zhao L."/>
            <person name="Wei J."/>
            <person name="Que T."/>
            <person name="Du C."/>
            <person name="Cheng J."/>
            <person name="Dai P."/>
            <person name="Han X."/>
            <person name="Huang E."/>
            <person name="Gao Y."/>
            <person name="Liu J."/>
            <person name="Shao H."/>
            <person name="Ye R."/>
            <person name="Li L."/>
            <person name="Wei W."/>
            <person name="Wang X."/>
            <person name="Wang C."/>
            <person name="Huo Q."/>
            <person name="Li W."/>
            <person name="Guo W."/>
            <person name="Chen H."/>
            <person name="Chen S."/>
            <person name="Zhou L."/>
            <person name="Zhou L."/>
            <person name="Ni X."/>
            <person name="Tian J."/>
            <person name="Zhou Y."/>
            <person name="Sheng Y."/>
            <person name="Liu T."/>
            <person name="Pan Y."/>
            <person name="Xia L."/>
            <person name="Li J."/>
            <person name="Zhao F."/>
            <person name="Cao W."/>
        </authorList>
    </citation>
    <scope>NUCLEOTIDE SEQUENCE</scope>
    <source>
        <strain evidence="2">Rmic-2018</strain>
        <tissue evidence="2">Larvae</tissue>
    </source>
</reference>